<dbReference type="CDD" id="cd04301">
    <property type="entry name" value="NAT_SF"/>
    <property type="match status" value="1"/>
</dbReference>
<dbReference type="EMBL" id="CP070228">
    <property type="protein sequence ID" value="QRV02872.1"/>
    <property type="molecule type" value="Genomic_DNA"/>
</dbReference>
<dbReference type="SUPFAM" id="SSF55729">
    <property type="entry name" value="Acyl-CoA N-acyltransferases (Nat)"/>
    <property type="match status" value="2"/>
</dbReference>
<sequence>MHSSAMPPLRSRSFSERIDAPEVVRVPGTHLGLTWRALEAQDLPAVVDLMESSHDSPLGILPVSPRTVQLWFDEFLSQSQSSDLLSGWDGQNKLQAVAWVRVNVKPLSELQAEVSAVVRPEWVGRGIGRSLLEWQDDRARQLLAHYPSELPVSIRALSCENNTGRRRLLAAGGYSPISYISHVSTPTHSLHVELSKRARARLAEQGFSLIPYTPEVNTELRRLHNRLILALERYQPLSGSAWQAKLMRADQVFSSLLIKENQLVGYTLAERVPETSTLRIYYYGIEQNLRHQGVGTDLILSVLGPAYEENIKFVGAPVVSRSGKIPASLLNYGFTLAMREIVYSMDIS</sequence>
<evidence type="ECO:0000259" key="1">
    <source>
        <dbReference type="PROSITE" id="PS51186"/>
    </source>
</evidence>
<dbReference type="RefSeq" id="WP_204425519.1">
    <property type="nucleotide sequence ID" value="NZ_CP070228.1"/>
</dbReference>
<protein>
    <submittedName>
        <fullName evidence="2">GNAT family N-acetyltransferase</fullName>
    </submittedName>
</protein>
<dbReference type="Gene3D" id="3.40.630.30">
    <property type="match status" value="1"/>
</dbReference>
<name>A0ABX7IID7_9ACTO</name>
<gene>
    <name evidence="2" type="ORF">JTE88_03885</name>
</gene>
<dbReference type="PROSITE" id="PS51186">
    <property type="entry name" value="GNAT"/>
    <property type="match status" value="1"/>
</dbReference>
<accession>A0ABX7IID7</accession>
<dbReference type="InterPro" id="IPR000182">
    <property type="entry name" value="GNAT_dom"/>
</dbReference>
<feature type="domain" description="N-acetyltransferase" evidence="1">
    <location>
        <begin position="33"/>
        <end position="199"/>
    </location>
</feature>
<evidence type="ECO:0000313" key="3">
    <source>
        <dbReference type="Proteomes" id="UP000602653"/>
    </source>
</evidence>
<reference evidence="2 3" key="1">
    <citation type="submission" date="2021-02" db="EMBL/GenBank/DDBJ databases">
        <title>Complete Genome Sequence of Arcanobacterium phocisimile strain DSM 26142T from a harbour seal.</title>
        <authorList>
            <person name="Borowiak M."/>
            <person name="Alssahen M."/>
            <person name="Malorny B."/>
            <person name="Laemmler C."/>
            <person name="Siebert U."/>
            <person name="Ploetz M."/>
            <person name="Abdulmawjood A."/>
        </authorList>
    </citation>
    <scope>NUCLEOTIDE SEQUENCE [LARGE SCALE GENOMIC DNA]</scope>
    <source>
        <strain evidence="2 3">DSM 26142</strain>
    </source>
</reference>
<organism evidence="2 3">
    <name type="scientific">Arcanobacterium phocisimile</name>
    <dbReference type="NCBI Taxonomy" id="1302235"/>
    <lineage>
        <taxon>Bacteria</taxon>
        <taxon>Bacillati</taxon>
        <taxon>Actinomycetota</taxon>
        <taxon>Actinomycetes</taxon>
        <taxon>Actinomycetales</taxon>
        <taxon>Actinomycetaceae</taxon>
        <taxon>Arcanobacterium</taxon>
    </lineage>
</organism>
<proteinExistence type="predicted"/>
<dbReference type="InterPro" id="IPR016181">
    <property type="entry name" value="Acyl_CoA_acyltransferase"/>
</dbReference>
<keyword evidence="3" id="KW-1185">Reference proteome</keyword>
<dbReference type="Proteomes" id="UP000602653">
    <property type="component" value="Chromosome"/>
</dbReference>
<evidence type="ECO:0000313" key="2">
    <source>
        <dbReference type="EMBL" id="QRV02872.1"/>
    </source>
</evidence>